<dbReference type="Proteomes" id="UP000077248">
    <property type="component" value="Unassembled WGS sequence"/>
</dbReference>
<evidence type="ECO:0000256" key="1">
    <source>
        <dbReference type="SAM" id="MobiDB-lite"/>
    </source>
</evidence>
<evidence type="ECO:0000256" key="2">
    <source>
        <dbReference type="SAM" id="Phobius"/>
    </source>
</evidence>
<keyword evidence="2" id="KW-1133">Transmembrane helix</keyword>
<gene>
    <name evidence="3" type="ORF">CC77DRAFT_1058011</name>
</gene>
<dbReference type="InterPro" id="IPR038213">
    <property type="entry name" value="IFI6/IFI27-like_sf"/>
</dbReference>
<feature type="region of interest" description="Disordered" evidence="1">
    <location>
        <begin position="20"/>
        <end position="65"/>
    </location>
</feature>
<dbReference type="VEuPathDB" id="FungiDB:CC77DRAFT_1058011"/>
<dbReference type="AlphaFoldDB" id="A0A177DZC1"/>
<feature type="compositionally biased region" description="Low complexity" evidence="1">
    <location>
        <begin position="20"/>
        <end position="31"/>
    </location>
</feature>
<keyword evidence="4" id="KW-1185">Reference proteome</keyword>
<dbReference type="Gene3D" id="6.10.110.10">
    <property type="match status" value="1"/>
</dbReference>
<feature type="compositionally biased region" description="Basic and acidic residues" evidence="1">
    <location>
        <begin position="33"/>
        <end position="47"/>
    </location>
</feature>
<sequence>MAHFVLTPKWLGMLRATRAATAREPTAPQQTEYESKANDEDMEHDPTHYTSDSSEDKSGSNAEPEMPAGDIIWKHVADKATFLATQAKDAVTEAVNKVRELGFIGTAKAIGEWIKLHPWETALIVVPLVALIATAIALSATGFGPAGIVAGSTAAIIQAGIGNVVAGSIFATCTSAMMGGSGALIVFGGV</sequence>
<evidence type="ECO:0000313" key="4">
    <source>
        <dbReference type="Proteomes" id="UP000077248"/>
    </source>
</evidence>
<proteinExistence type="predicted"/>
<keyword evidence="2" id="KW-0472">Membrane</keyword>
<organism evidence="3 4">
    <name type="scientific">Alternaria alternata</name>
    <name type="common">Alternaria rot fungus</name>
    <name type="synonym">Torula alternata</name>
    <dbReference type="NCBI Taxonomy" id="5599"/>
    <lineage>
        <taxon>Eukaryota</taxon>
        <taxon>Fungi</taxon>
        <taxon>Dikarya</taxon>
        <taxon>Ascomycota</taxon>
        <taxon>Pezizomycotina</taxon>
        <taxon>Dothideomycetes</taxon>
        <taxon>Pleosporomycetidae</taxon>
        <taxon>Pleosporales</taxon>
        <taxon>Pleosporineae</taxon>
        <taxon>Pleosporaceae</taxon>
        <taxon>Alternaria</taxon>
        <taxon>Alternaria sect. Alternaria</taxon>
        <taxon>Alternaria alternata complex</taxon>
    </lineage>
</organism>
<feature type="transmembrane region" description="Helical" evidence="2">
    <location>
        <begin position="122"/>
        <end position="144"/>
    </location>
</feature>
<accession>A0A177DZC1</accession>
<reference evidence="3 4" key="1">
    <citation type="submission" date="2016-05" db="EMBL/GenBank/DDBJ databases">
        <title>Comparative analysis of secretome profiles of manganese(II)-oxidizing ascomycete fungi.</title>
        <authorList>
            <consortium name="DOE Joint Genome Institute"/>
            <person name="Zeiner C.A."/>
            <person name="Purvine S.O."/>
            <person name="Zink E.M."/>
            <person name="Wu S."/>
            <person name="Pasa-Tolic L."/>
            <person name="Chaput D.L."/>
            <person name="Haridas S."/>
            <person name="Grigoriev I.V."/>
            <person name="Santelli C.M."/>
            <person name="Hansel C.M."/>
        </authorList>
    </citation>
    <scope>NUCLEOTIDE SEQUENCE [LARGE SCALE GENOMIC DNA]</scope>
    <source>
        <strain evidence="3 4">SRC1lrK2f</strain>
    </source>
</reference>
<evidence type="ECO:0000313" key="3">
    <source>
        <dbReference type="EMBL" id="OAG24826.1"/>
    </source>
</evidence>
<dbReference type="GeneID" id="29113682"/>
<keyword evidence="2" id="KW-0812">Transmembrane</keyword>
<protein>
    <submittedName>
        <fullName evidence="3">Uncharacterized protein</fullName>
    </submittedName>
</protein>
<name>A0A177DZC1_ALTAL</name>
<dbReference type="RefSeq" id="XP_018390247.1">
    <property type="nucleotide sequence ID" value="XM_018528088.1"/>
</dbReference>
<dbReference type="EMBL" id="KV441471">
    <property type="protein sequence ID" value="OAG24826.1"/>
    <property type="molecule type" value="Genomic_DNA"/>
</dbReference>
<dbReference type="KEGG" id="aalt:CC77DRAFT_1058011"/>